<dbReference type="RefSeq" id="WP_124972511.1">
    <property type="nucleotide sequence ID" value="NZ_BDQK01000013.1"/>
</dbReference>
<dbReference type="FunFam" id="1.20.1250.20:FF:000183">
    <property type="entry name" value="sodium-dependent lysophosphatidylcholine symporter 1 isoform X2"/>
    <property type="match status" value="1"/>
</dbReference>
<feature type="transmembrane region" description="Helical" evidence="7">
    <location>
        <begin position="83"/>
        <end position="103"/>
    </location>
</feature>
<feature type="transmembrane region" description="Helical" evidence="7">
    <location>
        <begin position="362"/>
        <end position="379"/>
    </location>
</feature>
<reference evidence="9" key="1">
    <citation type="submission" date="2017-05" db="EMBL/GenBank/DDBJ databases">
        <title>Physiological properties and genetic analysis related to exopolysaccharide production of fresh-water unicellular cyanobacterium Aphanothece sacrum, Suizenji Nori, that has been cultured as a food source in Japan.</title>
        <authorList>
            <person name="Kanesaki Y."/>
            <person name="Yoshikawa S."/>
            <person name="Ohki K."/>
        </authorList>
    </citation>
    <scope>NUCLEOTIDE SEQUENCE [LARGE SCALE GENOMIC DNA]</scope>
    <source>
        <strain evidence="9">FPU1</strain>
    </source>
</reference>
<evidence type="ECO:0000256" key="1">
    <source>
        <dbReference type="ARBA" id="ARBA00004651"/>
    </source>
</evidence>
<proteinExistence type="predicted"/>
<organism evidence="8 9">
    <name type="scientific">Aphanothece sacrum FPU1</name>
    <dbReference type="NCBI Taxonomy" id="1920663"/>
    <lineage>
        <taxon>Bacteria</taxon>
        <taxon>Bacillati</taxon>
        <taxon>Cyanobacteriota</taxon>
        <taxon>Cyanophyceae</taxon>
        <taxon>Oscillatoriophycideae</taxon>
        <taxon>Chroococcales</taxon>
        <taxon>Aphanothecaceae</taxon>
        <taxon>Aphanothece</taxon>
    </lineage>
</organism>
<dbReference type="PROSITE" id="PS00872">
    <property type="entry name" value="NA_GALACTOSIDE_SYMP"/>
    <property type="match status" value="1"/>
</dbReference>
<dbReference type="PANTHER" id="PTHR11328">
    <property type="entry name" value="MAJOR FACILITATOR SUPERFAMILY DOMAIN-CONTAINING PROTEIN"/>
    <property type="match status" value="1"/>
</dbReference>
<evidence type="ECO:0000256" key="5">
    <source>
        <dbReference type="ARBA" id="ARBA00022989"/>
    </source>
</evidence>
<keyword evidence="2" id="KW-0813">Transport</keyword>
<dbReference type="Pfam" id="PF13347">
    <property type="entry name" value="MFS_2"/>
    <property type="match status" value="2"/>
</dbReference>
<sequence>MTEPKSEKLHFTTKLAYGAGDFGPAITANILVFYLLFFFTDVAGLSPGLAGSVLMIGKISDAINDPIIGILSDRTRSPWGRRLPWILGGMIPFALLYCLQWIIPHFSDDINVNTWGLFAYYVLIGILFNICYTTVNLPYTALTPELTQDYNERTSLNSFRFSFSIGGSILSLILYILASAAYPNNAPIKYLVLGISCGILAILALLWCTLRVQERGAKPILNLTQKKLLGQLLLPIAIVGLIYGILRTIPGLSSLVGGMGKLDFISFFTLLMSLGFLGFSLSLLLAVPEDHLTNELAKKENKIAQESESLPFKEQLKIVFNNRPFLYIIGIYLCSWLGVQLTASILVYFVVSYMGLGEDKSGLVALAVQGTALIMLFFWQAVCQKLDKKNVYFMGMGVWIMAQIGLFQLQPGQITLMFILAIMAGVGVSVAYLIPWSMVPDVIELDELQTGQRREGIFYAFMVLLQKFGLALGLFLVGIVLEAAGFIARIPDQPIPTQPESALLAIRLAVGPLPAIVLIIGLVLAYFYPITREVHAEIRLKLQQRYEENEP</sequence>
<dbReference type="EMBL" id="BDQK01000013">
    <property type="protein sequence ID" value="GBF81662.1"/>
    <property type="molecule type" value="Genomic_DNA"/>
</dbReference>
<feature type="transmembrane region" description="Helical" evidence="7">
    <location>
        <begin position="457"/>
        <end position="481"/>
    </location>
</feature>
<accession>A0A401IK36</accession>
<feature type="transmembrane region" description="Helical" evidence="7">
    <location>
        <begin position="115"/>
        <end position="139"/>
    </location>
</feature>
<comment type="caution">
    <text evidence="8">The sequence shown here is derived from an EMBL/GenBank/DDBJ whole genome shotgun (WGS) entry which is preliminary data.</text>
</comment>
<dbReference type="GO" id="GO:0015293">
    <property type="term" value="F:symporter activity"/>
    <property type="evidence" value="ECO:0007669"/>
    <property type="project" value="InterPro"/>
</dbReference>
<dbReference type="Gene3D" id="1.20.1250.20">
    <property type="entry name" value="MFS general substrate transporter like domains"/>
    <property type="match status" value="2"/>
</dbReference>
<evidence type="ECO:0000256" key="6">
    <source>
        <dbReference type="ARBA" id="ARBA00023136"/>
    </source>
</evidence>
<evidence type="ECO:0000256" key="2">
    <source>
        <dbReference type="ARBA" id="ARBA00022448"/>
    </source>
</evidence>
<keyword evidence="5 7" id="KW-1133">Transmembrane helix</keyword>
<evidence type="ECO:0000256" key="4">
    <source>
        <dbReference type="ARBA" id="ARBA00022692"/>
    </source>
</evidence>
<evidence type="ECO:0000256" key="7">
    <source>
        <dbReference type="SAM" id="Phobius"/>
    </source>
</evidence>
<dbReference type="GO" id="GO:0008643">
    <property type="term" value="P:carbohydrate transport"/>
    <property type="evidence" value="ECO:0007669"/>
    <property type="project" value="InterPro"/>
</dbReference>
<dbReference type="InterPro" id="IPR018043">
    <property type="entry name" value="Na/Gal_symport_CS"/>
</dbReference>
<dbReference type="GO" id="GO:0006814">
    <property type="term" value="P:sodium ion transport"/>
    <property type="evidence" value="ECO:0007669"/>
    <property type="project" value="InterPro"/>
</dbReference>
<keyword evidence="6 7" id="KW-0472">Membrane</keyword>
<feature type="transmembrane region" description="Helical" evidence="7">
    <location>
        <begin position="501"/>
        <end position="528"/>
    </location>
</feature>
<feature type="transmembrane region" description="Helical" evidence="7">
    <location>
        <begin position="159"/>
        <end position="182"/>
    </location>
</feature>
<dbReference type="GO" id="GO:0005886">
    <property type="term" value="C:plasma membrane"/>
    <property type="evidence" value="ECO:0007669"/>
    <property type="project" value="UniProtKB-SubCell"/>
</dbReference>
<comment type="subcellular location">
    <subcellularLocation>
        <location evidence="1">Cell membrane</location>
        <topology evidence="1">Multi-pass membrane protein</topology>
    </subcellularLocation>
</comment>
<feature type="transmembrane region" description="Helical" evidence="7">
    <location>
        <begin position="188"/>
        <end position="208"/>
    </location>
</feature>
<keyword evidence="9" id="KW-1185">Reference proteome</keyword>
<name>A0A401IK36_APHSA</name>
<evidence type="ECO:0000313" key="8">
    <source>
        <dbReference type="EMBL" id="GBF81662.1"/>
    </source>
</evidence>
<dbReference type="PANTHER" id="PTHR11328:SF24">
    <property type="entry name" value="MAJOR FACILITATOR SUPERFAMILY (MFS) PROFILE DOMAIN-CONTAINING PROTEIN"/>
    <property type="match status" value="1"/>
</dbReference>
<feature type="transmembrane region" description="Helical" evidence="7">
    <location>
        <begin position="228"/>
        <end position="246"/>
    </location>
</feature>
<keyword evidence="3" id="KW-1003">Cell membrane</keyword>
<dbReference type="Proteomes" id="UP000287247">
    <property type="component" value="Unassembled WGS sequence"/>
</dbReference>
<dbReference type="AlphaFoldDB" id="A0A401IK36"/>
<protein>
    <submittedName>
        <fullName evidence="8">Sodium:galactoside symporter</fullName>
    </submittedName>
</protein>
<evidence type="ECO:0000256" key="3">
    <source>
        <dbReference type="ARBA" id="ARBA00022475"/>
    </source>
</evidence>
<dbReference type="SUPFAM" id="SSF103473">
    <property type="entry name" value="MFS general substrate transporter"/>
    <property type="match status" value="1"/>
</dbReference>
<keyword evidence="4 7" id="KW-0812">Transmembrane</keyword>
<feature type="transmembrane region" description="Helical" evidence="7">
    <location>
        <begin position="391"/>
        <end position="409"/>
    </location>
</feature>
<dbReference type="InterPro" id="IPR039672">
    <property type="entry name" value="MFS_2"/>
</dbReference>
<dbReference type="CDD" id="cd17332">
    <property type="entry name" value="MFS_MelB_like"/>
    <property type="match status" value="1"/>
</dbReference>
<feature type="transmembrane region" description="Helical" evidence="7">
    <location>
        <begin position="325"/>
        <end position="350"/>
    </location>
</feature>
<dbReference type="OrthoDB" id="9764596at2"/>
<evidence type="ECO:0000313" key="9">
    <source>
        <dbReference type="Proteomes" id="UP000287247"/>
    </source>
</evidence>
<feature type="transmembrane region" description="Helical" evidence="7">
    <location>
        <begin position="266"/>
        <end position="287"/>
    </location>
</feature>
<feature type="transmembrane region" description="Helical" evidence="7">
    <location>
        <begin position="415"/>
        <end position="436"/>
    </location>
</feature>
<gene>
    <name evidence="8" type="ORF">AsFPU1_3080</name>
</gene>
<dbReference type="InterPro" id="IPR036259">
    <property type="entry name" value="MFS_trans_sf"/>
</dbReference>